<evidence type="ECO:0000256" key="1">
    <source>
        <dbReference type="SAM" id="Phobius"/>
    </source>
</evidence>
<keyword evidence="1" id="KW-0472">Membrane</keyword>
<comment type="caution">
    <text evidence="2">The sequence shown here is derived from an EMBL/GenBank/DDBJ whole genome shotgun (WGS) entry which is preliminary data.</text>
</comment>
<accession>A0AAN6MXN9</accession>
<reference evidence="3" key="1">
    <citation type="journal article" date="2023" name="Mol. Phylogenet. Evol.">
        <title>Genome-scale phylogeny and comparative genomics of the fungal order Sordariales.</title>
        <authorList>
            <person name="Hensen N."/>
            <person name="Bonometti L."/>
            <person name="Westerberg I."/>
            <person name="Brannstrom I.O."/>
            <person name="Guillou S."/>
            <person name="Cros-Aarteil S."/>
            <person name="Calhoun S."/>
            <person name="Haridas S."/>
            <person name="Kuo A."/>
            <person name="Mondo S."/>
            <person name="Pangilinan J."/>
            <person name="Riley R."/>
            <person name="LaButti K."/>
            <person name="Andreopoulos B."/>
            <person name="Lipzen A."/>
            <person name="Chen C."/>
            <person name="Yan M."/>
            <person name="Daum C."/>
            <person name="Ng V."/>
            <person name="Clum A."/>
            <person name="Steindorff A."/>
            <person name="Ohm R.A."/>
            <person name="Martin F."/>
            <person name="Silar P."/>
            <person name="Natvig D.O."/>
            <person name="Lalanne C."/>
            <person name="Gautier V."/>
            <person name="Ament-Velasquez S.L."/>
            <person name="Kruys A."/>
            <person name="Hutchinson M.I."/>
            <person name="Powell A.J."/>
            <person name="Barry K."/>
            <person name="Miller A.N."/>
            <person name="Grigoriev I.V."/>
            <person name="Debuchy R."/>
            <person name="Gladieux P."/>
            <person name="Hiltunen Thoren M."/>
            <person name="Johannesson H."/>
        </authorList>
    </citation>
    <scope>NUCLEOTIDE SEQUENCE [LARGE SCALE GENOMIC DNA]</scope>
    <source>
        <strain evidence="3">CBS 340.73</strain>
    </source>
</reference>
<dbReference type="AlphaFoldDB" id="A0AAN6MXN9"/>
<organism evidence="2 3">
    <name type="scientific">Diplogelasinospora grovesii</name>
    <dbReference type="NCBI Taxonomy" id="303347"/>
    <lineage>
        <taxon>Eukaryota</taxon>
        <taxon>Fungi</taxon>
        <taxon>Dikarya</taxon>
        <taxon>Ascomycota</taxon>
        <taxon>Pezizomycotina</taxon>
        <taxon>Sordariomycetes</taxon>
        <taxon>Sordariomycetidae</taxon>
        <taxon>Sordariales</taxon>
        <taxon>Diplogelasinosporaceae</taxon>
        <taxon>Diplogelasinospora</taxon>
    </lineage>
</organism>
<dbReference type="PROSITE" id="PS51257">
    <property type="entry name" value="PROKAR_LIPOPROTEIN"/>
    <property type="match status" value="1"/>
</dbReference>
<gene>
    <name evidence="2" type="ORF">QBC46DRAFT_101403</name>
</gene>
<proteinExistence type="predicted"/>
<name>A0AAN6MXN9_9PEZI</name>
<dbReference type="Proteomes" id="UP001303473">
    <property type="component" value="Unassembled WGS sequence"/>
</dbReference>
<dbReference type="EMBL" id="MU854065">
    <property type="protein sequence ID" value="KAK3933807.1"/>
    <property type="molecule type" value="Genomic_DNA"/>
</dbReference>
<evidence type="ECO:0000313" key="2">
    <source>
        <dbReference type="EMBL" id="KAK3933807.1"/>
    </source>
</evidence>
<feature type="transmembrane region" description="Helical" evidence="1">
    <location>
        <begin position="45"/>
        <end position="72"/>
    </location>
</feature>
<evidence type="ECO:0000313" key="3">
    <source>
        <dbReference type="Proteomes" id="UP001303473"/>
    </source>
</evidence>
<sequence>MTGKHAWVTALYLGSLGSCAGFPRCHQAQSGSLFTELIIFSQTTQFLLIIKLAVAAQALSAMFVAVSFIYPFHRVIQTRLKPSISTTHDQR</sequence>
<keyword evidence="1" id="KW-0812">Transmembrane</keyword>
<keyword evidence="1" id="KW-1133">Transmembrane helix</keyword>
<keyword evidence="3" id="KW-1185">Reference proteome</keyword>
<protein>
    <submittedName>
        <fullName evidence="2">Uncharacterized protein</fullName>
    </submittedName>
</protein>